<dbReference type="InterPro" id="IPR058922">
    <property type="entry name" value="WHD_DRP"/>
</dbReference>
<dbReference type="GO" id="GO:0016787">
    <property type="term" value="F:hydrolase activity"/>
    <property type="evidence" value="ECO:0007669"/>
    <property type="project" value="UniProtKB-KW"/>
</dbReference>
<evidence type="ECO:0000256" key="5">
    <source>
        <dbReference type="ARBA" id="ARBA00022840"/>
    </source>
</evidence>
<evidence type="ECO:0000259" key="8">
    <source>
        <dbReference type="Pfam" id="PF23559"/>
    </source>
</evidence>
<dbReference type="Gene3D" id="3.40.50.300">
    <property type="entry name" value="P-loop containing nucleotide triphosphate hydrolases"/>
    <property type="match status" value="1"/>
</dbReference>
<dbReference type="InterPro" id="IPR042197">
    <property type="entry name" value="Apaf_helical"/>
</dbReference>
<evidence type="ECO:0000313" key="10">
    <source>
        <dbReference type="EMBL" id="RHN38916.1"/>
    </source>
</evidence>
<dbReference type="InterPro" id="IPR002182">
    <property type="entry name" value="NB-ARC"/>
</dbReference>
<protein>
    <submittedName>
        <fullName evidence="10">Putative P-loop containing nucleoside triphosphate hydrolase, leucine-rich repeat domain, L</fullName>
    </submittedName>
</protein>
<reference evidence="10" key="1">
    <citation type="journal article" date="2018" name="Nat. Plants">
        <title>Whole-genome landscape of Medicago truncatula symbiotic genes.</title>
        <authorList>
            <person name="Pecrix Y."/>
            <person name="Gamas P."/>
            <person name="Carrere S."/>
        </authorList>
    </citation>
    <scope>NUCLEOTIDE SEQUENCE</scope>
    <source>
        <tissue evidence="10">Leaves</tissue>
    </source>
</reference>
<accession>A0A396GB70</accession>
<dbReference type="Pfam" id="PF25019">
    <property type="entry name" value="LRR_R13L1-DRL21"/>
    <property type="match status" value="1"/>
</dbReference>
<sequence>MVEQIPYGLTESIIKSLASEACREFRRIYGVKYEVDRLRETVESIKAVLLDAEEKQEQNHAVQNWIRRLNDVLHPADDLLDEFVIEGMRHRMKARKKNKVSKVLHSLSPKKIAFRRKMAREIEKIRKIFNDVVDEMTKLNLSQNVVVVKQSDDVRRETCSFVLESDIIGREDNKKEIVNLLRQPHRNHNVSLIAIVGIGGLGKTALAQLVYNDGEVQKKFEKKIWVCVSEDFDVKTILKNILESLLNGKVDENLSLENLQNNLRQNLSGRKYFLVLDDIWNESHQKWIELRTYLMCGAKGSKILVTTRSKTVARTMGVCDPYALNGLTPEESWGLLKNIVTYGNEAEGVNKTLESIGMEIAEKCRGVPLAIRTLGGLLQSKSKESEWNNVLQGDLWRLCEDENSIMPVLKLSYRNLSPQHRQCFAYCSVYPKDWEIEKDEWIQLCMAQGYLEGLPDIEPMEDAGNQFVKNFLTKSFFQDARIDGDGNIHSFKMHDLMHDLAMQVAGNFCCFLDGDAKEPVGRPMHISFQRNAISLLDSLDAGRLRTFLLSSSPFWTGLDGEESSVISNFKYLRVLKLSDSSLTRLSGSIGKLKHLRCLNIYDCKASIDLFKSISSLVGLKTLKLRVHEISPWEFQMLRYNGIINHSKWLSSLTNIVEISLTFCGSLQFLPPLEHLPFLKSLHIGYLGMLECIHYEKPLFPEKFFPSLESLKLEYCLELRGWYRIGDDINSTQSRHLSLPPFPLLSQLSIEGCRKLTCMPAFTKLDKRLMLNGSHVEALNATLNNQSVSFPPLSMLKSLSIGGHKLPVYNIPENWLHNLFSLQHLQIEYFSSKQVHEIAVWFSEDFNCLPSLQKITLQHCDDLETLPDWMCSLSSLQQVTIRCFPHLVSVPEGMPRLTKLQTLEIIECPLLVKECEAESSENWPKIAHIPNIIRDLI</sequence>
<evidence type="ECO:0000256" key="3">
    <source>
        <dbReference type="ARBA" id="ARBA00022741"/>
    </source>
</evidence>
<dbReference type="InterPro" id="IPR032675">
    <property type="entry name" value="LRR_dom_sf"/>
</dbReference>
<dbReference type="EMBL" id="PSQE01000008">
    <property type="protein sequence ID" value="RHN38916.1"/>
    <property type="molecule type" value="Genomic_DNA"/>
</dbReference>
<dbReference type="InterPro" id="IPR036388">
    <property type="entry name" value="WH-like_DNA-bd_sf"/>
</dbReference>
<dbReference type="GO" id="GO:0006952">
    <property type="term" value="P:defense response"/>
    <property type="evidence" value="ECO:0007669"/>
    <property type="project" value="UniProtKB-KW"/>
</dbReference>
<feature type="domain" description="NB-ARC" evidence="6">
    <location>
        <begin position="171"/>
        <end position="342"/>
    </location>
</feature>
<keyword evidence="3" id="KW-0547">Nucleotide-binding</keyword>
<dbReference type="PANTHER" id="PTHR36766:SF40">
    <property type="entry name" value="DISEASE RESISTANCE PROTEIN RGA3"/>
    <property type="match status" value="1"/>
</dbReference>
<dbReference type="SUPFAM" id="SSF52058">
    <property type="entry name" value="L domain-like"/>
    <property type="match status" value="1"/>
</dbReference>
<gene>
    <name evidence="10" type="ORF">MtrunA17_Chr8g0338261</name>
</gene>
<dbReference type="Gene3D" id="1.10.10.10">
    <property type="entry name" value="Winged helix-like DNA-binding domain superfamily/Winged helix DNA-binding domain"/>
    <property type="match status" value="1"/>
</dbReference>
<dbReference type="GO" id="GO:0043531">
    <property type="term" value="F:ADP binding"/>
    <property type="evidence" value="ECO:0007669"/>
    <property type="project" value="InterPro"/>
</dbReference>
<dbReference type="SUPFAM" id="SSF52540">
    <property type="entry name" value="P-loop containing nucleoside triphosphate hydrolases"/>
    <property type="match status" value="1"/>
</dbReference>
<evidence type="ECO:0000256" key="4">
    <source>
        <dbReference type="ARBA" id="ARBA00022821"/>
    </source>
</evidence>
<evidence type="ECO:0000256" key="1">
    <source>
        <dbReference type="ARBA" id="ARBA00022614"/>
    </source>
</evidence>
<dbReference type="InterPro" id="IPR027417">
    <property type="entry name" value="P-loop_NTPase"/>
</dbReference>
<evidence type="ECO:0000259" key="6">
    <source>
        <dbReference type="Pfam" id="PF00931"/>
    </source>
</evidence>
<dbReference type="InterPro" id="IPR041118">
    <property type="entry name" value="Rx_N"/>
</dbReference>
<keyword evidence="1" id="KW-0433">Leucine-rich repeat</keyword>
<proteinExistence type="predicted"/>
<keyword evidence="2" id="KW-0677">Repeat</keyword>
<dbReference type="OrthoDB" id="1690427at2759"/>
<dbReference type="FunFam" id="3.40.50.300:FF:001091">
    <property type="entry name" value="Probable disease resistance protein At1g61300"/>
    <property type="match status" value="1"/>
</dbReference>
<dbReference type="Proteomes" id="UP000265566">
    <property type="component" value="Chromosome 8"/>
</dbReference>
<dbReference type="Pfam" id="PF23559">
    <property type="entry name" value="WHD_DRP"/>
    <property type="match status" value="1"/>
</dbReference>
<dbReference type="Gramene" id="rna44893">
    <property type="protein sequence ID" value="RHN38916.1"/>
    <property type="gene ID" value="gene44893"/>
</dbReference>
<dbReference type="InterPro" id="IPR056789">
    <property type="entry name" value="LRR_R13L1-DRL21"/>
</dbReference>
<name>A0A396GB70_MEDTR</name>
<keyword evidence="10" id="KW-0378">Hydrolase</keyword>
<dbReference type="PANTHER" id="PTHR36766">
    <property type="entry name" value="PLANT BROAD-SPECTRUM MILDEW RESISTANCE PROTEIN RPW8"/>
    <property type="match status" value="1"/>
</dbReference>
<dbReference type="Gene3D" id="1.10.8.430">
    <property type="entry name" value="Helical domain of apoptotic protease-activating factors"/>
    <property type="match status" value="1"/>
</dbReference>
<keyword evidence="5" id="KW-0067">ATP-binding</keyword>
<evidence type="ECO:0000259" key="9">
    <source>
        <dbReference type="Pfam" id="PF25019"/>
    </source>
</evidence>
<feature type="domain" description="Disease resistance N-terminal" evidence="7">
    <location>
        <begin position="12"/>
        <end position="98"/>
    </location>
</feature>
<organism evidence="10">
    <name type="scientific">Medicago truncatula</name>
    <name type="common">Barrel medic</name>
    <name type="synonym">Medicago tribuloides</name>
    <dbReference type="NCBI Taxonomy" id="3880"/>
    <lineage>
        <taxon>Eukaryota</taxon>
        <taxon>Viridiplantae</taxon>
        <taxon>Streptophyta</taxon>
        <taxon>Embryophyta</taxon>
        <taxon>Tracheophyta</taxon>
        <taxon>Spermatophyta</taxon>
        <taxon>Magnoliopsida</taxon>
        <taxon>eudicotyledons</taxon>
        <taxon>Gunneridae</taxon>
        <taxon>Pentapetalae</taxon>
        <taxon>rosids</taxon>
        <taxon>fabids</taxon>
        <taxon>Fabales</taxon>
        <taxon>Fabaceae</taxon>
        <taxon>Papilionoideae</taxon>
        <taxon>50 kb inversion clade</taxon>
        <taxon>NPAAA clade</taxon>
        <taxon>Hologalegina</taxon>
        <taxon>IRL clade</taxon>
        <taxon>Trifolieae</taxon>
        <taxon>Medicago</taxon>
    </lineage>
</organism>
<dbReference type="GO" id="GO:0051707">
    <property type="term" value="P:response to other organism"/>
    <property type="evidence" value="ECO:0007669"/>
    <property type="project" value="UniProtKB-ARBA"/>
</dbReference>
<dbReference type="Gene3D" id="1.20.5.4130">
    <property type="match status" value="1"/>
</dbReference>
<feature type="domain" description="R13L1/DRL21-like LRR repeat region" evidence="9">
    <location>
        <begin position="634"/>
        <end position="684"/>
    </location>
</feature>
<keyword evidence="4" id="KW-0611">Plant defense</keyword>
<dbReference type="Gene3D" id="3.80.10.10">
    <property type="entry name" value="Ribonuclease Inhibitor"/>
    <property type="match status" value="2"/>
</dbReference>
<dbReference type="Pfam" id="PF00931">
    <property type="entry name" value="NB-ARC"/>
    <property type="match status" value="1"/>
</dbReference>
<dbReference type="CDD" id="cd14798">
    <property type="entry name" value="RX-CC_like"/>
    <property type="match status" value="1"/>
</dbReference>
<feature type="domain" description="Disease resistance protein winged helix" evidence="8">
    <location>
        <begin position="429"/>
        <end position="501"/>
    </location>
</feature>
<dbReference type="AlphaFoldDB" id="A0A396GB70"/>
<evidence type="ECO:0000259" key="7">
    <source>
        <dbReference type="Pfam" id="PF18052"/>
    </source>
</evidence>
<dbReference type="Pfam" id="PF18052">
    <property type="entry name" value="Rx_N"/>
    <property type="match status" value="1"/>
</dbReference>
<evidence type="ECO:0000256" key="2">
    <source>
        <dbReference type="ARBA" id="ARBA00022737"/>
    </source>
</evidence>
<dbReference type="GO" id="GO:0005524">
    <property type="term" value="F:ATP binding"/>
    <property type="evidence" value="ECO:0007669"/>
    <property type="project" value="UniProtKB-KW"/>
</dbReference>
<dbReference type="PRINTS" id="PR00364">
    <property type="entry name" value="DISEASERSIST"/>
</dbReference>
<comment type="caution">
    <text evidence="10">The sequence shown here is derived from an EMBL/GenBank/DDBJ whole genome shotgun (WGS) entry which is preliminary data.</text>
</comment>
<dbReference type="InterPro" id="IPR038005">
    <property type="entry name" value="RX-like_CC"/>
</dbReference>